<sequence length="189" mass="21136">MYVINLEMGPEAARGADPSPQRSPSPPPPRLPAADTSYLQHQIMQRPTFRGVQNDASIYKNIPRDVKITGANIAAPAHLYLQALPYTCSAASKRGASAVLRSTMCLKACPLNGINSDRVCGVLRRVYSPPPTAPRAPRPPALFRRAFHRRVRIYFLFFPPKISRMCPDRNTARPQQPPRHRLWKLGFKG</sequence>
<dbReference type="Proteomes" id="UP000653454">
    <property type="component" value="Unassembled WGS sequence"/>
</dbReference>
<name>A0A8S4GAH9_PLUXY</name>
<evidence type="ECO:0000256" key="1">
    <source>
        <dbReference type="SAM" id="MobiDB-lite"/>
    </source>
</evidence>
<proteinExistence type="predicted"/>
<gene>
    <name evidence="2" type="ORF">PLXY2_LOCUS15012</name>
</gene>
<dbReference type="AlphaFoldDB" id="A0A8S4GAH9"/>
<keyword evidence="3" id="KW-1185">Reference proteome</keyword>
<accession>A0A8S4GAH9</accession>
<protein>
    <submittedName>
        <fullName evidence="2">(diamondback moth) hypothetical protein</fullName>
    </submittedName>
</protein>
<feature type="region of interest" description="Disordered" evidence="1">
    <location>
        <begin position="8"/>
        <end position="34"/>
    </location>
</feature>
<dbReference type="EMBL" id="CAJHNJ030000158">
    <property type="protein sequence ID" value="CAG9136741.1"/>
    <property type="molecule type" value="Genomic_DNA"/>
</dbReference>
<evidence type="ECO:0000313" key="3">
    <source>
        <dbReference type="Proteomes" id="UP000653454"/>
    </source>
</evidence>
<organism evidence="2 3">
    <name type="scientific">Plutella xylostella</name>
    <name type="common">Diamondback moth</name>
    <name type="synonym">Plutella maculipennis</name>
    <dbReference type="NCBI Taxonomy" id="51655"/>
    <lineage>
        <taxon>Eukaryota</taxon>
        <taxon>Metazoa</taxon>
        <taxon>Ecdysozoa</taxon>
        <taxon>Arthropoda</taxon>
        <taxon>Hexapoda</taxon>
        <taxon>Insecta</taxon>
        <taxon>Pterygota</taxon>
        <taxon>Neoptera</taxon>
        <taxon>Endopterygota</taxon>
        <taxon>Lepidoptera</taxon>
        <taxon>Glossata</taxon>
        <taxon>Ditrysia</taxon>
        <taxon>Yponomeutoidea</taxon>
        <taxon>Plutellidae</taxon>
        <taxon>Plutella</taxon>
    </lineage>
</organism>
<feature type="compositionally biased region" description="Pro residues" evidence="1">
    <location>
        <begin position="21"/>
        <end position="31"/>
    </location>
</feature>
<comment type="caution">
    <text evidence="2">The sequence shown here is derived from an EMBL/GenBank/DDBJ whole genome shotgun (WGS) entry which is preliminary data.</text>
</comment>
<reference evidence="2" key="1">
    <citation type="submission" date="2020-11" db="EMBL/GenBank/DDBJ databases">
        <authorList>
            <person name="Whiteford S."/>
        </authorList>
    </citation>
    <scope>NUCLEOTIDE SEQUENCE</scope>
</reference>
<evidence type="ECO:0000313" key="2">
    <source>
        <dbReference type="EMBL" id="CAG9136741.1"/>
    </source>
</evidence>